<evidence type="ECO:0000256" key="9">
    <source>
        <dbReference type="ARBA" id="ARBA00022723"/>
    </source>
</evidence>
<keyword evidence="6 15" id="KW-0349">Heme</keyword>
<comment type="function">
    <text evidence="1 16">Component of the ubiquinol-cytochrome c reductase complex (complex III or cytochrome b-c1 complex), which is a respiratory chain that generates an electrochemical potential coupled to ATP synthesis.</text>
</comment>
<sequence length="405" mass="45981">MSSVSNNKIIKWVDDRLPIISMMQHSAVEYPTPKNLNYWWNFGSLAGLVLVIMILSGLFLAMNYAANTGLAFLSVERIMRDVNYGWLLRYIHANGASMFFIVVYLHIVRGFYYGSYKPPREILWWLGLIIMLIMMGTAFMGYVLPWGQMSFWGATVITNLFGAIPVVGESIVTWLWGGFSVDNPTLNRFFALHFLLPFVLVGIVVLHVWALHTVKSNNPLGIDMKGPQDSIPFHPYYTVKDLFGVGVFMMFFMAFVFWAPNYMGHPDNYIPANPMVTPAHIVPEWYFLPFYAILRAVPDKLGGVLLMFGAIVILAAMPWLDTSKVRSCTFRPIYKWFVMLFIADCVLLGYIGGKPAEEPYILIGQFATAWYFIHLLIVTPLVGWLEKPRPLPESISAAVTKKEAV</sequence>
<evidence type="ECO:0000256" key="4">
    <source>
        <dbReference type="ARBA" id="ARBA00013531"/>
    </source>
</evidence>
<keyword evidence="11 17" id="KW-1133">Transmembrane helix</keyword>
<dbReference type="GO" id="GO:0022904">
    <property type="term" value="P:respiratory electron transport chain"/>
    <property type="evidence" value="ECO:0007669"/>
    <property type="project" value="InterPro"/>
</dbReference>
<dbReference type="FunFam" id="1.20.810.10:FF:000004">
    <property type="entry name" value="Cytochrome b"/>
    <property type="match status" value="1"/>
</dbReference>
<evidence type="ECO:0000256" key="3">
    <source>
        <dbReference type="ARBA" id="ARBA00011649"/>
    </source>
</evidence>
<feature type="binding site" evidence="14">
    <location>
        <position position="212"/>
    </location>
    <ligand>
        <name>a ubiquinone</name>
        <dbReference type="ChEBI" id="CHEBI:16389"/>
    </ligand>
</feature>
<dbReference type="Gene3D" id="1.20.810.10">
    <property type="entry name" value="Cytochrome Bc1 Complex, Chain C"/>
    <property type="match status" value="1"/>
</dbReference>
<dbReference type="InterPro" id="IPR027387">
    <property type="entry name" value="Cytb/b6-like_sf"/>
</dbReference>
<feature type="domain" description="Cytochrome b/b6 N-terminal region profile" evidence="18">
    <location>
        <begin position="9"/>
        <end position="220"/>
    </location>
</feature>
<dbReference type="PROSITE" id="PS51003">
    <property type="entry name" value="CYTB_CTER"/>
    <property type="match status" value="1"/>
</dbReference>
<keyword evidence="10 16" id="KW-0249">Electron transport</keyword>
<feature type="binding site" description="axial binding residue" evidence="15">
    <location>
        <position position="207"/>
    </location>
    <ligand>
        <name>heme b</name>
        <dbReference type="ChEBI" id="CHEBI:60344"/>
        <label>b566</label>
    </ligand>
    <ligandPart>
        <name>Fe</name>
        <dbReference type="ChEBI" id="CHEBI:18248"/>
    </ligandPart>
</feature>
<feature type="transmembrane region" description="Helical" evidence="17">
    <location>
        <begin position="38"/>
        <end position="66"/>
    </location>
</feature>
<evidence type="ECO:0000313" key="21">
    <source>
        <dbReference type="Proteomes" id="UP000544872"/>
    </source>
</evidence>
<evidence type="ECO:0000256" key="12">
    <source>
        <dbReference type="ARBA" id="ARBA00023004"/>
    </source>
</evidence>
<evidence type="ECO:0000313" key="20">
    <source>
        <dbReference type="EMBL" id="MBB6208991.1"/>
    </source>
</evidence>
<proteinExistence type="inferred from homology"/>
<dbReference type="CDD" id="cd00284">
    <property type="entry name" value="Cytochrome_b_N"/>
    <property type="match status" value="1"/>
</dbReference>
<comment type="subcellular location">
    <subcellularLocation>
        <location evidence="2">Membrane</location>
        <topology evidence="2">Multi-pass membrane protein</topology>
    </subcellularLocation>
</comment>
<gene>
    <name evidence="20" type="ORF">FHS48_000372</name>
</gene>
<dbReference type="InterPro" id="IPR036150">
    <property type="entry name" value="Cyt_b/b6_C_sf"/>
</dbReference>
<dbReference type="InterPro" id="IPR016174">
    <property type="entry name" value="Di-haem_cyt_TM"/>
</dbReference>
<dbReference type="CDD" id="cd00290">
    <property type="entry name" value="cytochrome_b_C"/>
    <property type="match status" value="1"/>
</dbReference>
<dbReference type="InterPro" id="IPR005797">
    <property type="entry name" value="Cyt_b/b6_N"/>
</dbReference>
<dbReference type="PANTHER" id="PTHR19271">
    <property type="entry name" value="CYTOCHROME B"/>
    <property type="match status" value="1"/>
</dbReference>
<evidence type="ECO:0000256" key="1">
    <source>
        <dbReference type="ARBA" id="ARBA00002444"/>
    </source>
</evidence>
<dbReference type="InterPro" id="IPR048259">
    <property type="entry name" value="Cytochrome_b_N_euk/bac"/>
</dbReference>
<keyword evidence="7 16" id="KW-0679">Respiratory chain</keyword>
<dbReference type="RefSeq" id="WP_184260705.1">
    <property type="nucleotide sequence ID" value="NZ_JACIIX010000001.1"/>
</dbReference>
<feature type="transmembrane region" description="Helical" evidence="17">
    <location>
        <begin position="359"/>
        <end position="385"/>
    </location>
</feature>
<comment type="caution">
    <text evidence="20">The sequence shown here is derived from an EMBL/GenBank/DDBJ whole genome shotgun (WGS) entry which is preliminary data.</text>
</comment>
<evidence type="ECO:0000256" key="8">
    <source>
        <dbReference type="ARBA" id="ARBA00022692"/>
    </source>
</evidence>
<dbReference type="SUPFAM" id="SSF81342">
    <property type="entry name" value="Transmembrane di-heme cytochromes"/>
    <property type="match status" value="1"/>
</dbReference>
<name>A0A7W9ZCK8_NOVIT</name>
<feature type="transmembrane region" description="Helical" evidence="17">
    <location>
        <begin position="87"/>
        <end position="107"/>
    </location>
</feature>
<evidence type="ECO:0000256" key="16">
    <source>
        <dbReference type="RuleBase" id="RU003385"/>
    </source>
</evidence>
<organism evidence="20 21">
    <name type="scientific">Novispirillum itersonii</name>
    <name type="common">Aquaspirillum itersonii</name>
    <dbReference type="NCBI Taxonomy" id="189"/>
    <lineage>
        <taxon>Bacteria</taxon>
        <taxon>Pseudomonadati</taxon>
        <taxon>Pseudomonadota</taxon>
        <taxon>Alphaproteobacteria</taxon>
        <taxon>Rhodospirillales</taxon>
        <taxon>Novispirillaceae</taxon>
        <taxon>Novispirillum</taxon>
    </lineage>
</organism>
<keyword evidence="9 15" id="KW-0479">Metal-binding</keyword>
<reference evidence="20 21" key="1">
    <citation type="submission" date="2020-08" db="EMBL/GenBank/DDBJ databases">
        <title>Genomic Encyclopedia of Type Strains, Phase IV (KMG-IV): sequencing the most valuable type-strain genomes for metagenomic binning, comparative biology and taxonomic classification.</title>
        <authorList>
            <person name="Goeker M."/>
        </authorList>
    </citation>
    <scope>NUCLEOTIDE SEQUENCE [LARGE SCALE GENOMIC DNA]</scope>
    <source>
        <strain evidence="20 21">DSM 11590</strain>
    </source>
</reference>
<dbReference type="Pfam" id="PF00032">
    <property type="entry name" value="Cytochrom_B_C"/>
    <property type="match status" value="1"/>
</dbReference>
<feature type="binding site" description="axial binding residue" evidence="15">
    <location>
        <position position="92"/>
    </location>
    <ligand>
        <name>heme b</name>
        <dbReference type="ChEBI" id="CHEBI:60344"/>
        <label>b562</label>
    </ligand>
    <ligandPart>
        <name>Fe</name>
        <dbReference type="ChEBI" id="CHEBI:18248"/>
    </ligandPart>
</feature>
<evidence type="ECO:0000256" key="14">
    <source>
        <dbReference type="PIRSR" id="PIRSR038885-1"/>
    </source>
</evidence>
<evidence type="ECO:0000256" key="6">
    <source>
        <dbReference type="ARBA" id="ARBA00022617"/>
    </source>
</evidence>
<comment type="similarity">
    <text evidence="16">Belongs to the cytochrome b family.</text>
</comment>
<keyword evidence="5 16" id="KW-0813">Transport</keyword>
<evidence type="ECO:0000256" key="5">
    <source>
        <dbReference type="ARBA" id="ARBA00022448"/>
    </source>
</evidence>
<feature type="transmembrane region" description="Helical" evidence="17">
    <location>
        <begin position="189"/>
        <end position="211"/>
    </location>
</feature>
<dbReference type="PROSITE" id="PS51002">
    <property type="entry name" value="CYTB_NTER"/>
    <property type="match status" value="1"/>
</dbReference>
<evidence type="ECO:0000256" key="10">
    <source>
        <dbReference type="ARBA" id="ARBA00022982"/>
    </source>
</evidence>
<feature type="transmembrane region" description="Helical" evidence="17">
    <location>
        <begin position="122"/>
        <end position="144"/>
    </location>
</feature>
<feature type="transmembrane region" description="Helical" evidence="17">
    <location>
        <begin position="242"/>
        <end position="259"/>
    </location>
</feature>
<dbReference type="GO" id="GO:0045275">
    <property type="term" value="C:respiratory chain complex III"/>
    <property type="evidence" value="ECO:0007669"/>
    <property type="project" value="InterPro"/>
</dbReference>
<evidence type="ECO:0000259" key="19">
    <source>
        <dbReference type="PROSITE" id="PS51003"/>
    </source>
</evidence>
<dbReference type="PANTHER" id="PTHR19271:SF16">
    <property type="entry name" value="CYTOCHROME B"/>
    <property type="match status" value="1"/>
</dbReference>
<keyword evidence="21" id="KW-1185">Reference proteome</keyword>
<evidence type="ECO:0000256" key="15">
    <source>
        <dbReference type="PIRSR" id="PIRSR038885-2"/>
    </source>
</evidence>
<keyword evidence="13 17" id="KW-0472">Membrane</keyword>
<protein>
    <recommendedName>
        <fullName evidence="4 16">Cytochrome b</fullName>
    </recommendedName>
</protein>
<comment type="cofactor">
    <cofactor evidence="16">
        <name>heme b</name>
        <dbReference type="ChEBI" id="CHEBI:60344"/>
    </cofactor>
    <text evidence="16">Binds 2 heme groups non-covalently.</text>
</comment>
<dbReference type="PIRSF" id="PIRSF038885">
    <property type="entry name" value="COB"/>
    <property type="match status" value="1"/>
</dbReference>
<feature type="transmembrane region" description="Helical" evidence="17">
    <location>
        <begin position="301"/>
        <end position="321"/>
    </location>
</feature>
<dbReference type="EMBL" id="JACIIX010000001">
    <property type="protein sequence ID" value="MBB6208991.1"/>
    <property type="molecule type" value="Genomic_DNA"/>
</dbReference>
<dbReference type="InterPro" id="IPR030689">
    <property type="entry name" value="Cytochrome_b"/>
</dbReference>
<keyword evidence="8 16" id="KW-0812">Transmembrane</keyword>
<feature type="transmembrane region" description="Helical" evidence="17">
    <location>
        <begin position="333"/>
        <end position="353"/>
    </location>
</feature>
<evidence type="ECO:0000256" key="7">
    <source>
        <dbReference type="ARBA" id="ARBA00022660"/>
    </source>
</evidence>
<evidence type="ECO:0000256" key="2">
    <source>
        <dbReference type="ARBA" id="ARBA00004141"/>
    </source>
</evidence>
<evidence type="ECO:0000259" key="18">
    <source>
        <dbReference type="PROSITE" id="PS51002"/>
    </source>
</evidence>
<accession>A0A7W9ZCK8</accession>
<dbReference type="GO" id="GO:0046872">
    <property type="term" value="F:metal ion binding"/>
    <property type="evidence" value="ECO:0007669"/>
    <property type="project" value="UniProtKB-KW"/>
</dbReference>
<dbReference type="AlphaFoldDB" id="A0A7W9ZCK8"/>
<feature type="domain" description="Cytochrome b/b6 C-terminal region profile" evidence="19">
    <location>
        <begin position="223"/>
        <end position="393"/>
    </location>
</feature>
<comment type="cofactor">
    <cofactor evidence="15">
        <name>heme</name>
        <dbReference type="ChEBI" id="CHEBI:30413"/>
    </cofactor>
    <text evidence="15">Binds 2 heme groups non-covalently.</text>
</comment>
<keyword evidence="12 15" id="KW-0408">Iron</keyword>
<feature type="binding site" description="axial binding residue" evidence="15">
    <location>
        <position position="106"/>
    </location>
    <ligand>
        <name>heme b</name>
        <dbReference type="ChEBI" id="CHEBI:60344"/>
        <label>b566</label>
    </ligand>
    <ligandPart>
        <name>Fe</name>
        <dbReference type="ChEBI" id="CHEBI:18248"/>
    </ligandPart>
</feature>
<feature type="transmembrane region" description="Helical" evidence="17">
    <location>
        <begin position="156"/>
        <end position="177"/>
    </location>
</feature>
<dbReference type="Proteomes" id="UP000544872">
    <property type="component" value="Unassembled WGS sequence"/>
</dbReference>
<dbReference type="GO" id="GO:0016491">
    <property type="term" value="F:oxidoreductase activity"/>
    <property type="evidence" value="ECO:0007669"/>
    <property type="project" value="InterPro"/>
</dbReference>
<evidence type="ECO:0000256" key="17">
    <source>
        <dbReference type="SAM" id="Phobius"/>
    </source>
</evidence>
<feature type="binding site" description="axial binding residue" evidence="15">
    <location>
        <position position="193"/>
    </location>
    <ligand>
        <name>heme b</name>
        <dbReference type="ChEBI" id="CHEBI:60344"/>
        <label>b562</label>
    </ligand>
    <ligandPart>
        <name>Fe</name>
        <dbReference type="ChEBI" id="CHEBI:18248"/>
    </ligandPart>
</feature>
<dbReference type="InterPro" id="IPR048260">
    <property type="entry name" value="Cytochrome_b_C_euk/bac"/>
</dbReference>
<evidence type="ECO:0000256" key="13">
    <source>
        <dbReference type="ARBA" id="ARBA00023136"/>
    </source>
</evidence>
<dbReference type="GO" id="GO:0008121">
    <property type="term" value="F:quinol-cytochrome-c reductase activity"/>
    <property type="evidence" value="ECO:0007669"/>
    <property type="project" value="InterPro"/>
</dbReference>
<dbReference type="Pfam" id="PF00033">
    <property type="entry name" value="Cytochrome_B"/>
    <property type="match status" value="1"/>
</dbReference>
<evidence type="ECO:0000256" key="11">
    <source>
        <dbReference type="ARBA" id="ARBA00022989"/>
    </source>
</evidence>
<dbReference type="InterPro" id="IPR005798">
    <property type="entry name" value="Cyt_b/b6_C"/>
</dbReference>
<dbReference type="SUPFAM" id="SSF81648">
    <property type="entry name" value="a domain/subunit of cytochrome bc1 complex (Ubiquinol-cytochrome c reductase)"/>
    <property type="match status" value="1"/>
</dbReference>
<comment type="subunit">
    <text evidence="3 16">The main subunits of complex b-c1 are: cytochrome b, cytochrome c1 and the Rieske protein.</text>
</comment>